<feature type="region of interest" description="Disordered" evidence="1">
    <location>
        <begin position="99"/>
        <end position="161"/>
    </location>
</feature>
<protein>
    <submittedName>
        <fullName evidence="2">Uncharacterized protein</fullName>
    </submittedName>
</protein>
<feature type="compositionally biased region" description="Basic and acidic residues" evidence="1">
    <location>
        <begin position="101"/>
        <end position="120"/>
    </location>
</feature>
<feature type="compositionally biased region" description="Polar residues" evidence="1">
    <location>
        <begin position="1"/>
        <end position="10"/>
    </location>
</feature>
<evidence type="ECO:0000256" key="1">
    <source>
        <dbReference type="SAM" id="MobiDB-lite"/>
    </source>
</evidence>
<dbReference type="EMBL" id="JANBPK010000963">
    <property type="protein sequence ID" value="KAJ2927751.1"/>
    <property type="molecule type" value="Genomic_DNA"/>
</dbReference>
<proteinExistence type="predicted"/>
<evidence type="ECO:0000313" key="3">
    <source>
        <dbReference type="Proteomes" id="UP001140091"/>
    </source>
</evidence>
<reference evidence="2" key="1">
    <citation type="submission" date="2022-06" db="EMBL/GenBank/DDBJ databases">
        <title>Genome Sequence of Candolleomyces eurysporus.</title>
        <authorList>
            <person name="Buettner E."/>
        </authorList>
    </citation>
    <scope>NUCLEOTIDE SEQUENCE</scope>
    <source>
        <strain evidence="2">VTCC 930004</strain>
    </source>
</reference>
<accession>A0A9W8J3C9</accession>
<dbReference type="Proteomes" id="UP001140091">
    <property type="component" value="Unassembled WGS sequence"/>
</dbReference>
<evidence type="ECO:0000313" key="2">
    <source>
        <dbReference type="EMBL" id="KAJ2927751.1"/>
    </source>
</evidence>
<feature type="region of interest" description="Disordered" evidence="1">
    <location>
        <begin position="1"/>
        <end position="30"/>
    </location>
</feature>
<feature type="non-terminal residue" evidence="2">
    <location>
        <position position="1"/>
    </location>
</feature>
<organism evidence="2 3">
    <name type="scientific">Candolleomyces eurysporus</name>
    <dbReference type="NCBI Taxonomy" id="2828524"/>
    <lineage>
        <taxon>Eukaryota</taxon>
        <taxon>Fungi</taxon>
        <taxon>Dikarya</taxon>
        <taxon>Basidiomycota</taxon>
        <taxon>Agaricomycotina</taxon>
        <taxon>Agaricomycetes</taxon>
        <taxon>Agaricomycetidae</taxon>
        <taxon>Agaricales</taxon>
        <taxon>Agaricineae</taxon>
        <taxon>Psathyrellaceae</taxon>
        <taxon>Candolleomyces</taxon>
    </lineage>
</organism>
<comment type="caution">
    <text evidence="2">The sequence shown here is derived from an EMBL/GenBank/DDBJ whole genome shotgun (WGS) entry which is preliminary data.</text>
</comment>
<dbReference type="OrthoDB" id="3176171at2759"/>
<name>A0A9W8J3C9_9AGAR</name>
<sequence length="161" mass="18312">MSSDASSRDSQPGPPSASIGSLNPADVDDCAPTVDVKMLSKVEEQAKQIEEQKAMIKALNKQLAYYETDLQTHMDLVTHLETALGNAERDLRKARMQATELARERDSLRNELTGREEATRSENQPLEQRLNEERKAKERARQQLNARMEELQRRKSKFACL</sequence>
<gene>
    <name evidence="2" type="ORF">H1R20_g9351</name>
</gene>
<dbReference type="AlphaFoldDB" id="A0A9W8J3C9"/>
<keyword evidence="3" id="KW-1185">Reference proteome</keyword>
<feature type="compositionally biased region" description="Basic and acidic residues" evidence="1">
    <location>
        <begin position="129"/>
        <end position="153"/>
    </location>
</feature>